<comment type="caution">
    <text evidence="4">The sequence shown here is derived from an EMBL/GenBank/DDBJ whole genome shotgun (WGS) entry which is preliminary data.</text>
</comment>
<dbReference type="EMBL" id="BMXG01000022">
    <property type="protein sequence ID" value="GHC09771.1"/>
    <property type="molecule type" value="Genomic_DNA"/>
</dbReference>
<feature type="chain" id="PRO_5035205835" description="GH16 domain-containing protein" evidence="2">
    <location>
        <begin position="26"/>
        <end position="813"/>
    </location>
</feature>
<accession>A0A8J3DCK3</accession>
<dbReference type="PANTHER" id="PTHR10963:SF55">
    <property type="entry name" value="GLYCOSIDE HYDROLASE FAMILY 16 PROTEIN"/>
    <property type="match status" value="1"/>
</dbReference>
<keyword evidence="5" id="KW-1185">Reference proteome</keyword>
<dbReference type="Gene3D" id="2.60.120.200">
    <property type="match status" value="1"/>
</dbReference>
<evidence type="ECO:0000256" key="2">
    <source>
        <dbReference type="SAM" id="SignalP"/>
    </source>
</evidence>
<name>A0A8J3DCK3_9BACT</name>
<dbReference type="CDD" id="cd08023">
    <property type="entry name" value="GH16_laminarinase_like"/>
    <property type="match status" value="1"/>
</dbReference>
<dbReference type="SUPFAM" id="SSF49899">
    <property type="entry name" value="Concanavalin A-like lectins/glucanases"/>
    <property type="match status" value="1"/>
</dbReference>
<gene>
    <name evidence="4" type="ORF">GCM10007047_28840</name>
</gene>
<evidence type="ECO:0000256" key="1">
    <source>
        <dbReference type="ARBA" id="ARBA00006865"/>
    </source>
</evidence>
<dbReference type="Pfam" id="PF00722">
    <property type="entry name" value="Glyco_hydro_16"/>
    <property type="match status" value="1"/>
</dbReference>
<organism evidence="4 5">
    <name type="scientific">Cerasicoccus arenae</name>
    <dbReference type="NCBI Taxonomy" id="424488"/>
    <lineage>
        <taxon>Bacteria</taxon>
        <taxon>Pseudomonadati</taxon>
        <taxon>Verrucomicrobiota</taxon>
        <taxon>Opitutia</taxon>
        <taxon>Puniceicoccales</taxon>
        <taxon>Cerasicoccaceae</taxon>
        <taxon>Cerasicoccus</taxon>
    </lineage>
</organism>
<evidence type="ECO:0000313" key="5">
    <source>
        <dbReference type="Proteomes" id="UP000642829"/>
    </source>
</evidence>
<protein>
    <recommendedName>
        <fullName evidence="3">GH16 domain-containing protein</fullName>
    </recommendedName>
</protein>
<dbReference type="InterPro" id="IPR050546">
    <property type="entry name" value="Glycosyl_Hydrlase_16"/>
</dbReference>
<reference evidence="4" key="2">
    <citation type="submission" date="2020-09" db="EMBL/GenBank/DDBJ databases">
        <authorList>
            <person name="Sun Q."/>
            <person name="Kim S."/>
        </authorList>
    </citation>
    <scope>NUCLEOTIDE SEQUENCE</scope>
    <source>
        <strain evidence="4">KCTC 12870</strain>
    </source>
</reference>
<dbReference type="RefSeq" id="WP_189516493.1">
    <property type="nucleotide sequence ID" value="NZ_BMXG01000022.1"/>
</dbReference>
<feature type="domain" description="GH16" evidence="3">
    <location>
        <begin position="553"/>
        <end position="812"/>
    </location>
</feature>
<dbReference type="PANTHER" id="PTHR10963">
    <property type="entry name" value="GLYCOSYL HYDROLASE-RELATED"/>
    <property type="match status" value="1"/>
</dbReference>
<dbReference type="Proteomes" id="UP000642829">
    <property type="component" value="Unassembled WGS sequence"/>
</dbReference>
<dbReference type="GO" id="GO:0005975">
    <property type="term" value="P:carbohydrate metabolic process"/>
    <property type="evidence" value="ECO:0007669"/>
    <property type="project" value="InterPro"/>
</dbReference>
<dbReference type="GO" id="GO:0004553">
    <property type="term" value="F:hydrolase activity, hydrolyzing O-glycosyl compounds"/>
    <property type="evidence" value="ECO:0007669"/>
    <property type="project" value="InterPro"/>
</dbReference>
<dbReference type="AlphaFoldDB" id="A0A8J3DCK3"/>
<evidence type="ECO:0000313" key="4">
    <source>
        <dbReference type="EMBL" id="GHC09771.1"/>
    </source>
</evidence>
<proteinExistence type="inferred from homology"/>
<dbReference type="Gene3D" id="2.60.120.430">
    <property type="entry name" value="Galactose-binding lectin"/>
    <property type="match status" value="3"/>
</dbReference>
<dbReference type="PROSITE" id="PS51762">
    <property type="entry name" value="GH16_2"/>
    <property type="match status" value="1"/>
</dbReference>
<dbReference type="InterPro" id="IPR000757">
    <property type="entry name" value="Beta-glucanase-like"/>
</dbReference>
<evidence type="ECO:0000259" key="3">
    <source>
        <dbReference type="PROSITE" id="PS51762"/>
    </source>
</evidence>
<comment type="similarity">
    <text evidence="1">Belongs to the glycosyl hydrolase 16 family.</text>
</comment>
<keyword evidence="2" id="KW-0732">Signal</keyword>
<sequence>MISIKQPLNQSLLALFFALTLPLAAQTTPETAELLTPASTNITSFKTEHNPTLSIVDTENSKTLRVEFPASKSYPGFNIPVPTGGWNLSTYAGIEAEIVNTSTSRLNISMRAENNGDWEKEPWNSNNVWIAPGDSKRLQVTFGQSFGQAGYPLNSGAISAVKLFVSKPNESGSILIKSIEGFGKGTPTSTPAAATTAPAASITAKSGSPIFVPTADNISAIKTEGNPMLSVEGSALKLVFPNDDNYPGIDFPLPGGQIDLSKFAGVQAEITNTGNSRLNVALRVANPGDWRKEPWNTGNSWIDAGQTMPVKVIFGQSHGHSGYALDRSKVNYIKLYVSNPKADASILVRNLVPFGSGDSATTSAATKPTAIGVDATFSPSIDGNLLDLKKNGLSGFNFSESSAVLVDGKIKATFNKAKGYPNIQFPIPSGGWNLSAFGGIQVTVTNPGNSKLKVSMRVDNPGAWKDEPWNTENLLIDAGESKTLNLTFGQQNGAPAYPLKSARIKAIQVFVARPKADTTLILSDLRASGSPADAANELSFTKPEDRNIPAVLPEWLGGRPPVEGDWVLTLDENFDGDTLDESLWSPRFPWDGPQPGQKQRYAPENVIIGDGVATFIVEKRFGHENNDPKLDTREYTSGLIQTYDKWAQLYGYFEARIKVPYVRGLWPAYWMMPDRGEESGLDEWQRRHTGNGAMEIDIMEILSEWGPGRNSVATHWDGYGPEHKQWGTSQIYYGPTEDGYHVYGLLWEPGKLTWYVDGKKVAEQISERVSNAPATLRFNVQIGGWATNDTDDANLPVSMEVDYTRAWQLKSRL</sequence>
<dbReference type="InterPro" id="IPR013320">
    <property type="entry name" value="ConA-like_dom_sf"/>
</dbReference>
<feature type="signal peptide" evidence="2">
    <location>
        <begin position="1"/>
        <end position="25"/>
    </location>
</feature>
<reference evidence="4" key="1">
    <citation type="journal article" date="2014" name="Int. J. Syst. Evol. Microbiol.">
        <title>Complete genome sequence of Corynebacterium casei LMG S-19264T (=DSM 44701T), isolated from a smear-ripened cheese.</title>
        <authorList>
            <consortium name="US DOE Joint Genome Institute (JGI-PGF)"/>
            <person name="Walter F."/>
            <person name="Albersmeier A."/>
            <person name="Kalinowski J."/>
            <person name="Ruckert C."/>
        </authorList>
    </citation>
    <scope>NUCLEOTIDE SEQUENCE</scope>
    <source>
        <strain evidence="4">KCTC 12870</strain>
    </source>
</reference>